<dbReference type="Pfam" id="PF26233">
    <property type="entry name" value="NicX"/>
    <property type="match status" value="1"/>
</dbReference>
<evidence type="ECO:0000256" key="1">
    <source>
        <dbReference type="ARBA" id="ARBA00022723"/>
    </source>
</evidence>
<keyword evidence="2" id="KW-0378">Hydrolase</keyword>
<dbReference type="PANTHER" id="PTHR34448:SF1">
    <property type="entry name" value="BLL6088 PROTEIN"/>
    <property type="match status" value="1"/>
</dbReference>
<sequence>MQSAIDNIFKINLGIKKTERVLIFTDRIRDDEDITEDLRTRRIEMSKVAERIAEAGKNFAEVVFVDYPAAKDNGAEPPEVIWVAALGAATVEKLKENGGFERILAKETTPDDIKMAEETVTDAKGSTVEAIIGLANFSTSHTKFRDLVTRCAGVRYASMPSFEASMLDGVMTADWPALAERTIKLAKVLGKADNIHITTPSGTDIRFSIKGRPVKPDTGILTEPGSFSNLPAGEAFCAPLEGTANGQLILAWSPTRELTAPVTVTVKDGRAVSVTGDEPYAAQLQATIDNNPLCGNIAELGVGTNDKASRPDSVLESEKILGTIHIALGDNSTFGGKVRVPFHQDFVFYNPTMIAETDGEETTLLKEGNLLL</sequence>
<dbReference type="GO" id="GO:0004177">
    <property type="term" value="F:aminopeptidase activity"/>
    <property type="evidence" value="ECO:0007669"/>
    <property type="project" value="UniProtKB-KW"/>
</dbReference>
<dbReference type="GO" id="GO:0006508">
    <property type="term" value="P:proteolysis"/>
    <property type="evidence" value="ECO:0007669"/>
    <property type="project" value="InterPro"/>
</dbReference>
<keyword evidence="2" id="KW-0031">Aminopeptidase</keyword>
<protein>
    <submittedName>
        <fullName evidence="2">Leucyl aminopeptidase (Aminopeptidase T)</fullName>
    </submittedName>
</protein>
<evidence type="ECO:0000313" key="2">
    <source>
        <dbReference type="EMBL" id="VAV83670.1"/>
    </source>
</evidence>
<dbReference type="InterPro" id="IPR058739">
    <property type="entry name" value="NicX"/>
</dbReference>
<reference evidence="2" key="1">
    <citation type="submission" date="2018-06" db="EMBL/GenBank/DDBJ databases">
        <authorList>
            <person name="Zhirakovskaya E."/>
        </authorList>
    </citation>
    <scope>NUCLEOTIDE SEQUENCE</scope>
</reference>
<dbReference type="EMBL" id="UOEA01000045">
    <property type="protein sequence ID" value="VAV83670.1"/>
    <property type="molecule type" value="Genomic_DNA"/>
</dbReference>
<dbReference type="SUPFAM" id="SSF144052">
    <property type="entry name" value="Thermophilic metalloprotease-like"/>
    <property type="match status" value="1"/>
</dbReference>
<keyword evidence="2" id="KW-0645">Protease</keyword>
<accession>A0A3B0QQI4</accession>
<organism evidence="2">
    <name type="scientific">hydrothermal vent metagenome</name>
    <dbReference type="NCBI Taxonomy" id="652676"/>
    <lineage>
        <taxon>unclassified sequences</taxon>
        <taxon>metagenomes</taxon>
        <taxon>ecological metagenomes</taxon>
    </lineage>
</organism>
<dbReference type="GO" id="GO:0046872">
    <property type="term" value="F:metal ion binding"/>
    <property type="evidence" value="ECO:0007669"/>
    <property type="project" value="UniProtKB-KW"/>
</dbReference>
<gene>
    <name evidence="2" type="ORF">MNBD_DELTA01-944</name>
</gene>
<keyword evidence="1" id="KW-0479">Metal-binding</keyword>
<dbReference type="InterPro" id="IPR052170">
    <property type="entry name" value="M29_Exopeptidase"/>
</dbReference>
<proteinExistence type="predicted"/>
<dbReference type="PANTHER" id="PTHR34448">
    <property type="entry name" value="AMINOPEPTIDASE"/>
    <property type="match status" value="1"/>
</dbReference>
<name>A0A3B0QQI4_9ZZZZ</name>
<dbReference type="AlphaFoldDB" id="A0A3B0QQI4"/>